<keyword evidence="1 4" id="KW-0418">Kinase</keyword>
<comment type="similarity">
    <text evidence="1">Belongs to the thiamine-monophosphate kinase family.</text>
</comment>
<keyword evidence="1" id="KW-0547">Nucleotide-binding</keyword>
<feature type="compositionally biased region" description="Basic and acidic residues" evidence="2">
    <location>
        <begin position="350"/>
        <end position="360"/>
    </location>
</feature>
<feature type="binding site" evidence="1">
    <location>
        <position position="272"/>
    </location>
    <ligand>
        <name>Mg(2+)</name>
        <dbReference type="ChEBI" id="CHEBI:18420"/>
        <label>5</label>
    </ligand>
</feature>
<comment type="catalytic activity">
    <reaction evidence="1">
        <text>thiamine phosphate + ATP = thiamine diphosphate + ADP</text>
        <dbReference type="Rhea" id="RHEA:15913"/>
        <dbReference type="ChEBI" id="CHEBI:30616"/>
        <dbReference type="ChEBI" id="CHEBI:37575"/>
        <dbReference type="ChEBI" id="CHEBI:58937"/>
        <dbReference type="ChEBI" id="CHEBI:456216"/>
        <dbReference type="EC" id="2.7.4.16"/>
    </reaction>
</comment>
<dbReference type="EC" id="2.7.4.16" evidence="1"/>
<keyword evidence="1 4" id="KW-0808">Transferase</keyword>
<feature type="binding site" evidence="1">
    <location>
        <position position="271"/>
    </location>
    <ligand>
        <name>ATP</name>
        <dbReference type="ChEBI" id="CHEBI:30616"/>
    </ligand>
</feature>
<dbReference type="InterPro" id="IPR016188">
    <property type="entry name" value="PurM-like_N"/>
</dbReference>
<feature type="binding site" evidence="1">
    <location>
        <position position="75"/>
    </location>
    <ligand>
        <name>Mg(2+)</name>
        <dbReference type="ChEBI" id="CHEBI:18420"/>
        <label>4</label>
    </ligand>
</feature>
<reference evidence="4 5" key="1">
    <citation type="submission" date="2020-08" db="EMBL/GenBank/DDBJ databases">
        <title>A Genomic Blueprint of the Chicken Gut Microbiome.</title>
        <authorList>
            <person name="Gilroy R."/>
            <person name="Ravi A."/>
            <person name="Getino M."/>
            <person name="Pursley I."/>
            <person name="Horton D.L."/>
            <person name="Alikhan N.-F."/>
            <person name="Baker D."/>
            <person name="Gharbi K."/>
            <person name="Hall N."/>
            <person name="Watson M."/>
            <person name="Adriaenssens E.M."/>
            <person name="Foster-Nyarko E."/>
            <person name="Jarju S."/>
            <person name="Secka A."/>
            <person name="Antonio M."/>
            <person name="Oren A."/>
            <person name="Chaudhuri R."/>
            <person name="La Ragione R.M."/>
            <person name="Hildebrand F."/>
            <person name="Pallen M.J."/>
        </authorList>
    </citation>
    <scope>NUCLEOTIDE SEQUENCE [LARGE SCALE GENOMIC DNA]</scope>
    <source>
        <strain evidence="4 5">Sa2BUA2</strain>
    </source>
</reference>
<dbReference type="PANTHER" id="PTHR30270:SF0">
    <property type="entry name" value="THIAMINE-MONOPHOSPHATE KINASE"/>
    <property type="match status" value="1"/>
</dbReference>
<evidence type="ECO:0000256" key="2">
    <source>
        <dbReference type="SAM" id="MobiDB-lite"/>
    </source>
</evidence>
<evidence type="ECO:0000313" key="5">
    <source>
        <dbReference type="Proteomes" id="UP000652763"/>
    </source>
</evidence>
<dbReference type="GO" id="GO:0009030">
    <property type="term" value="F:thiamine-phosphate kinase activity"/>
    <property type="evidence" value="ECO:0007669"/>
    <property type="project" value="UniProtKB-EC"/>
</dbReference>
<feature type="binding site" evidence="1">
    <location>
        <position position="269"/>
    </location>
    <ligand>
        <name>Mg(2+)</name>
        <dbReference type="ChEBI" id="CHEBI:18420"/>
        <label>3</label>
    </ligand>
</feature>
<evidence type="ECO:0000313" key="4">
    <source>
        <dbReference type="EMBL" id="MBD8045416.1"/>
    </source>
</evidence>
<dbReference type="NCBIfam" id="TIGR01379">
    <property type="entry name" value="thiL"/>
    <property type="match status" value="1"/>
</dbReference>
<feature type="compositionally biased region" description="Low complexity" evidence="2">
    <location>
        <begin position="29"/>
        <end position="39"/>
    </location>
</feature>
<dbReference type="Proteomes" id="UP000652763">
    <property type="component" value="Unassembled WGS sequence"/>
</dbReference>
<dbReference type="PANTHER" id="PTHR30270">
    <property type="entry name" value="THIAMINE-MONOPHOSPHATE KINASE"/>
    <property type="match status" value="1"/>
</dbReference>
<dbReference type="Gene3D" id="3.90.650.10">
    <property type="entry name" value="PurM-like C-terminal domain"/>
    <property type="match status" value="1"/>
</dbReference>
<dbReference type="Gene3D" id="3.30.1330.10">
    <property type="entry name" value="PurM-like, N-terminal domain"/>
    <property type="match status" value="1"/>
</dbReference>
<comment type="pathway">
    <text evidence="1">Cofactor biosynthesis; thiamine diphosphate biosynthesis; thiamine diphosphate from thiamine phosphate: step 1/1.</text>
</comment>
<gene>
    <name evidence="1 4" type="primary">thiL</name>
    <name evidence="4" type="ORF">H9638_16540</name>
</gene>
<feature type="binding site" evidence="1">
    <location>
        <position position="394"/>
    </location>
    <ligand>
        <name>substrate</name>
    </ligand>
</feature>
<keyword evidence="1" id="KW-0479">Metal-binding</keyword>
<comment type="function">
    <text evidence="1">Catalyzes the ATP-dependent phosphorylation of thiamine-monophosphate (TMP) to form thiamine-pyrophosphate (TPP), the active form of vitamin B1.</text>
</comment>
<feature type="binding site" evidence="1">
    <location>
        <begin position="175"/>
        <end position="176"/>
    </location>
    <ligand>
        <name>ATP</name>
        <dbReference type="ChEBI" id="CHEBI:30616"/>
    </ligand>
</feature>
<evidence type="ECO:0000259" key="3">
    <source>
        <dbReference type="Pfam" id="PF00586"/>
    </source>
</evidence>
<name>A0ABR8YMZ0_9MICC</name>
<comment type="caution">
    <text evidence="4">The sequence shown here is derived from an EMBL/GenBank/DDBJ whole genome shotgun (WGS) entry which is preliminary data.</text>
</comment>
<sequence length="399" mass="40448">MKLSVPPPAADRAEPEEIAPPVSAQTDNTTTAARQRTQTVAEHPRYAGDLSEGELLARIFPRLGSGKALLGPGDDAALLAAPDGRTVISIDTLVQDQDFRLAWPGGYRTTGYDVGWKCAAQNLSDINAMGAVPTSLVVSLTLPPNTLLTWVEDLADGLSAALRALGAEDCVVAGGDLGRGEILVVTAAVTGGLQGRDPVLRSGALPGDMLAVCGVLGHAAAGLALLDGGTDYASLDGGARALTAAQSRPCPPLVAGPAAAAAGAHAMMDISDGVVRDAVRLALASEVRIDLDPQALLREAGPLAEAAERLGAKAVDWVLGGGEDHGLLAAFAEGAELPRGFRRIGTVLEREAEAAHRPGQETRGSGRTRSGGTGSGKSAGLVTVGGRAPSAAGWDHFAG</sequence>
<protein>
    <recommendedName>
        <fullName evidence="1">Thiamine-monophosphate kinase</fullName>
        <shortName evidence="1">TMP kinase</shortName>
        <shortName evidence="1">Thiamine-phosphate kinase</shortName>
        <ecNumber evidence="1">2.7.4.16</ecNumber>
    </recommendedName>
</protein>
<feature type="region of interest" description="Disordered" evidence="2">
    <location>
        <begin position="1"/>
        <end position="46"/>
    </location>
</feature>
<dbReference type="InterPro" id="IPR036676">
    <property type="entry name" value="PurM-like_C_sf"/>
</dbReference>
<dbReference type="SUPFAM" id="SSF56042">
    <property type="entry name" value="PurM C-terminal domain-like"/>
    <property type="match status" value="1"/>
</dbReference>
<feature type="binding site" evidence="1">
    <location>
        <position position="91"/>
    </location>
    <ligand>
        <name>Mg(2+)</name>
        <dbReference type="ChEBI" id="CHEBI:18420"/>
        <label>2</label>
    </ligand>
</feature>
<comment type="caution">
    <text evidence="1">Lacks conserved residue(s) required for the propagation of feature annotation.</text>
</comment>
<comment type="miscellaneous">
    <text evidence="1">Reaction mechanism of ThiL seems to utilize a direct, inline transfer of the gamma-phosphate of ATP to TMP rather than a phosphorylated enzyme intermediate.</text>
</comment>
<feature type="binding site" evidence="1">
    <location>
        <position position="323"/>
    </location>
    <ligand>
        <name>substrate</name>
    </ligand>
</feature>
<accession>A0ABR8YMZ0</accession>
<dbReference type="Pfam" id="PF00586">
    <property type="entry name" value="AIRS"/>
    <property type="match status" value="1"/>
</dbReference>
<dbReference type="InterPro" id="IPR006283">
    <property type="entry name" value="ThiL-like"/>
</dbReference>
<keyword evidence="1" id="KW-0784">Thiamine biosynthesis</keyword>
<feature type="binding site" evidence="1">
    <location>
        <position position="98"/>
    </location>
    <ligand>
        <name>substrate</name>
    </ligand>
</feature>
<feature type="binding site" evidence="1">
    <location>
        <position position="125"/>
    </location>
    <ligand>
        <name>Mg(2+)</name>
        <dbReference type="ChEBI" id="CHEBI:18420"/>
        <label>4</label>
    </ligand>
</feature>
<keyword evidence="1" id="KW-0067">ATP-binding</keyword>
<feature type="domain" description="PurM-like N-terminal" evidence="3">
    <location>
        <begin position="73"/>
        <end position="191"/>
    </location>
</feature>
<feature type="binding site" evidence="1">
    <location>
        <position position="125"/>
    </location>
    <ligand>
        <name>Mg(2+)</name>
        <dbReference type="ChEBI" id="CHEBI:18420"/>
        <label>3</label>
    </ligand>
</feature>
<dbReference type="HAMAP" id="MF_02128">
    <property type="entry name" value="TMP_kinase"/>
    <property type="match status" value="1"/>
</dbReference>
<feature type="region of interest" description="Disordered" evidence="2">
    <location>
        <begin position="350"/>
        <end position="387"/>
    </location>
</feature>
<dbReference type="InterPro" id="IPR036921">
    <property type="entry name" value="PurM-like_N_sf"/>
</dbReference>
<keyword evidence="1" id="KW-0460">Magnesium</keyword>
<feature type="binding site" evidence="1">
    <location>
        <position position="176"/>
    </location>
    <ligand>
        <name>Mg(2+)</name>
        <dbReference type="ChEBI" id="CHEBI:18420"/>
        <label>1</label>
    </ligand>
</feature>
<keyword evidence="5" id="KW-1185">Reference proteome</keyword>
<feature type="binding site" evidence="1">
    <location>
        <position position="201"/>
    </location>
    <ligand>
        <name>ATP</name>
        <dbReference type="ChEBI" id="CHEBI:30616"/>
    </ligand>
</feature>
<dbReference type="CDD" id="cd02194">
    <property type="entry name" value="ThiL"/>
    <property type="match status" value="1"/>
</dbReference>
<feature type="binding site" evidence="1">
    <location>
        <position position="91"/>
    </location>
    <ligand>
        <name>Mg(2+)</name>
        <dbReference type="ChEBI" id="CHEBI:18420"/>
        <label>1</label>
    </ligand>
</feature>
<evidence type="ECO:0000256" key="1">
    <source>
        <dbReference type="HAMAP-Rule" id="MF_02128"/>
    </source>
</evidence>
<dbReference type="SUPFAM" id="SSF55326">
    <property type="entry name" value="PurM N-terminal domain-like"/>
    <property type="match status" value="1"/>
</dbReference>
<feature type="binding site" evidence="1">
    <location>
        <position position="89"/>
    </location>
    <ligand>
        <name>Mg(2+)</name>
        <dbReference type="ChEBI" id="CHEBI:18420"/>
        <label>4</label>
    </ligand>
</feature>
<organism evidence="4 5">
    <name type="scientific">Arthrobacter pullicola</name>
    <dbReference type="NCBI Taxonomy" id="2762224"/>
    <lineage>
        <taxon>Bacteria</taxon>
        <taxon>Bacillati</taxon>
        <taxon>Actinomycetota</taxon>
        <taxon>Actinomycetes</taxon>
        <taxon>Micrococcales</taxon>
        <taxon>Micrococcaceae</taxon>
        <taxon>Arthrobacter</taxon>
    </lineage>
</organism>
<feature type="binding site" evidence="1">
    <location>
        <position position="125"/>
    </location>
    <ligand>
        <name>Mg(2+)</name>
        <dbReference type="ChEBI" id="CHEBI:18420"/>
        <label>2</label>
    </ligand>
</feature>
<proteinExistence type="inferred from homology"/>
<feature type="binding site" evidence="1">
    <location>
        <position position="75"/>
    </location>
    <ligand>
        <name>Mg(2+)</name>
        <dbReference type="ChEBI" id="CHEBI:18420"/>
        <label>3</label>
    </ligand>
</feature>
<dbReference type="EMBL" id="JACSQC010000011">
    <property type="protein sequence ID" value="MBD8045416.1"/>
    <property type="molecule type" value="Genomic_DNA"/>
</dbReference>